<dbReference type="Proteomes" id="UP000830729">
    <property type="component" value="Chromosome"/>
</dbReference>
<accession>A0A8U0HX84</accession>
<evidence type="ECO:0000259" key="2">
    <source>
        <dbReference type="Pfam" id="PF07883"/>
    </source>
</evidence>
<dbReference type="InterPro" id="IPR011051">
    <property type="entry name" value="RmlC_Cupin_sf"/>
</dbReference>
<evidence type="ECO:0000256" key="1">
    <source>
        <dbReference type="SAM" id="MobiDB-lite"/>
    </source>
</evidence>
<sequence>MTETVALDDLTERPREVAFPGAEPKTVRLSLDAGEDVPAHRHPEREIVVYLVAGRLDVRIDGESNVLEPGDLLRFDGKREVSPTAEEDSTALLVLAPRSDEE</sequence>
<protein>
    <submittedName>
        <fullName evidence="3">Cupin domain-containing protein</fullName>
    </submittedName>
</protein>
<dbReference type="KEGG" id="halx:M0R89_04565"/>
<reference evidence="3 4" key="1">
    <citation type="submission" date="2022-04" db="EMBL/GenBank/DDBJ databases">
        <title>Diverse halophilic archaea isolated from saline environments.</title>
        <authorList>
            <person name="Cui H.-L."/>
        </authorList>
    </citation>
    <scope>NUCLEOTIDE SEQUENCE [LARGE SCALE GENOMIC DNA]</scope>
    <source>
        <strain evidence="3 4">XZYJT49</strain>
    </source>
</reference>
<dbReference type="InterPro" id="IPR013096">
    <property type="entry name" value="Cupin_2"/>
</dbReference>
<organism evidence="3 4">
    <name type="scientific">Halorussus limi</name>
    <dbReference type="NCBI Taxonomy" id="2938695"/>
    <lineage>
        <taxon>Archaea</taxon>
        <taxon>Methanobacteriati</taxon>
        <taxon>Methanobacteriota</taxon>
        <taxon>Stenosarchaea group</taxon>
        <taxon>Halobacteria</taxon>
        <taxon>Halobacteriales</taxon>
        <taxon>Haladaptataceae</taxon>
        <taxon>Halorussus</taxon>
    </lineage>
</organism>
<dbReference type="EMBL" id="CP096659">
    <property type="protein sequence ID" value="UPV75341.1"/>
    <property type="molecule type" value="Genomic_DNA"/>
</dbReference>
<dbReference type="SUPFAM" id="SSF51182">
    <property type="entry name" value="RmlC-like cupins"/>
    <property type="match status" value="1"/>
</dbReference>
<evidence type="ECO:0000313" key="4">
    <source>
        <dbReference type="Proteomes" id="UP000830729"/>
    </source>
</evidence>
<dbReference type="Gene3D" id="2.60.120.10">
    <property type="entry name" value="Jelly Rolls"/>
    <property type="match status" value="1"/>
</dbReference>
<dbReference type="AlphaFoldDB" id="A0A8U0HX84"/>
<dbReference type="RefSeq" id="WP_248651383.1">
    <property type="nucleotide sequence ID" value="NZ_CP096659.1"/>
</dbReference>
<proteinExistence type="predicted"/>
<dbReference type="GeneID" id="72184446"/>
<keyword evidence="4" id="KW-1185">Reference proteome</keyword>
<dbReference type="InterPro" id="IPR014710">
    <property type="entry name" value="RmlC-like_jellyroll"/>
</dbReference>
<gene>
    <name evidence="3" type="ORF">M0R89_04565</name>
</gene>
<feature type="region of interest" description="Disordered" evidence="1">
    <location>
        <begin position="79"/>
        <end position="102"/>
    </location>
</feature>
<dbReference type="Pfam" id="PF07883">
    <property type="entry name" value="Cupin_2"/>
    <property type="match status" value="1"/>
</dbReference>
<feature type="domain" description="Cupin type-2" evidence="2">
    <location>
        <begin position="29"/>
        <end position="91"/>
    </location>
</feature>
<evidence type="ECO:0000313" key="3">
    <source>
        <dbReference type="EMBL" id="UPV75341.1"/>
    </source>
</evidence>
<feature type="region of interest" description="Disordered" evidence="1">
    <location>
        <begin position="1"/>
        <end position="21"/>
    </location>
</feature>
<name>A0A8U0HX84_9EURY</name>